<name>A0AAW0R5R0_9PEZI</name>
<reference evidence="2 3" key="1">
    <citation type="submission" date="2023-01" db="EMBL/GenBank/DDBJ databases">
        <title>Analysis of 21 Apiospora genomes using comparative genomics revels a genus with tremendous synthesis potential of carbohydrate active enzymes and secondary metabolites.</title>
        <authorList>
            <person name="Sorensen T."/>
        </authorList>
    </citation>
    <scope>NUCLEOTIDE SEQUENCE [LARGE SCALE GENOMIC DNA]</scope>
    <source>
        <strain evidence="2 3">CBS 117206</strain>
    </source>
</reference>
<feature type="region of interest" description="Disordered" evidence="1">
    <location>
        <begin position="244"/>
        <end position="318"/>
    </location>
</feature>
<sequence length="338" mass="38604">MPRDNTSRRRNGKGESNASTQSPCQCQLIKEFRFEKCGHAELQRGGSQPYCLLSYDSLCAEVGDVRKLLYLVGPGPHSNWDAVGDCFQCHVQRAYLAAHPDATRADLKNETRRALKQSRLMQEHKTCEVLLATGEAKTKPPSRARRGHMIERVERALRFVISQKYRRVGGPLRYDPEILYRLAAEVSAICQRLGPDADRLMLTFGQLVTAYHQHWASHLYKYVRAYDVRLGSVYIEAFTEQQQKTEVLRKDREPKAAQENRDTTMPVVQEEQKPLQKQARRPRSRRHRGHHPRGAPESEPAPEVSQEPQAPEEKVVYGSWADECEDLDICVSSEENPG</sequence>
<dbReference type="EMBL" id="JAQQWP010000003">
    <property type="protein sequence ID" value="KAK8124224.1"/>
    <property type="molecule type" value="Genomic_DNA"/>
</dbReference>
<dbReference type="AlphaFoldDB" id="A0AAW0R5R0"/>
<proteinExistence type="predicted"/>
<evidence type="ECO:0000256" key="1">
    <source>
        <dbReference type="SAM" id="MobiDB-lite"/>
    </source>
</evidence>
<comment type="caution">
    <text evidence="2">The sequence shown here is derived from an EMBL/GenBank/DDBJ whole genome shotgun (WGS) entry which is preliminary data.</text>
</comment>
<gene>
    <name evidence="2" type="ORF">PG999_004142</name>
</gene>
<organism evidence="2 3">
    <name type="scientific">Apiospora kogelbergensis</name>
    <dbReference type="NCBI Taxonomy" id="1337665"/>
    <lineage>
        <taxon>Eukaryota</taxon>
        <taxon>Fungi</taxon>
        <taxon>Dikarya</taxon>
        <taxon>Ascomycota</taxon>
        <taxon>Pezizomycotina</taxon>
        <taxon>Sordariomycetes</taxon>
        <taxon>Xylariomycetidae</taxon>
        <taxon>Amphisphaeriales</taxon>
        <taxon>Apiosporaceae</taxon>
        <taxon>Apiospora</taxon>
    </lineage>
</organism>
<keyword evidence="3" id="KW-1185">Reference proteome</keyword>
<evidence type="ECO:0000313" key="3">
    <source>
        <dbReference type="Proteomes" id="UP001392437"/>
    </source>
</evidence>
<feature type="region of interest" description="Disordered" evidence="1">
    <location>
        <begin position="1"/>
        <end position="21"/>
    </location>
</feature>
<evidence type="ECO:0000313" key="2">
    <source>
        <dbReference type="EMBL" id="KAK8124224.1"/>
    </source>
</evidence>
<accession>A0AAW0R5R0</accession>
<protein>
    <submittedName>
        <fullName evidence="2">Uncharacterized protein</fullName>
    </submittedName>
</protein>
<dbReference type="Proteomes" id="UP001392437">
    <property type="component" value="Unassembled WGS sequence"/>
</dbReference>
<feature type="compositionally biased region" description="Basic residues" evidence="1">
    <location>
        <begin position="278"/>
        <end position="293"/>
    </location>
</feature>
<feature type="compositionally biased region" description="Basic and acidic residues" evidence="1">
    <location>
        <begin position="246"/>
        <end position="262"/>
    </location>
</feature>